<proteinExistence type="predicted"/>
<protein>
    <submittedName>
        <fullName evidence="2">Uncharacterized protein</fullName>
    </submittedName>
</protein>
<gene>
    <name evidence="2" type="ORF">SPSK_04664</name>
</gene>
<sequence>MRWKTNETKETTDDEDAREGTRGTWKDFAWSYRRVVILLSVGRGGGAILCWSEEDVRSGATGLLACSMAWEVFAVGRDVAKVQKKASGFPLAVGRWKVSDETEAGCDV</sequence>
<evidence type="ECO:0000313" key="2">
    <source>
        <dbReference type="EMBL" id="KJR83449.1"/>
    </source>
</evidence>
<dbReference type="Proteomes" id="UP000033710">
    <property type="component" value="Unassembled WGS sequence"/>
</dbReference>
<dbReference type="RefSeq" id="XP_016586125.1">
    <property type="nucleotide sequence ID" value="XM_016731464.1"/>
</dbReference>
<organism evidence="2 3">
    <name type="scientific">Sporothrix schenckii 1099-18</name>
    <dbReference type="NCBI Taxonomy" id="1397361"/>
    <lineage>
        <taxon>Eukaryota</taxon>
        <taxon>Fungi</taxon>
        <taxon>Dikarya</taxon>
        <taxon>Ascomycota</taxon>
        <taxon>Pezizomycotina</taxon>
        <taxon>Sordariomycetes</taxon>
        <taxon>Sordariomycetidae</taxon>
        <taxon>Ophiostomatales</taxon>
        <taxon>Ophiostomataceae</taxon>
        <taxon>Sporothrix</taxon>
    </lineage>
</organism>
<dbReference type="AlphaFoldDB" id="A0A0F2M2X8"/>
<evidence type="ECO:0000256" key="1">
    <source>
        <dbReference type="SAM" id="MobiDB-lite"/>
    </source>
</evidence>
<dbReference type="GeneID" id="27666741"/>
<dbReference type="EMBL" id="AXCR01000010">
    <property type="protein sequence ID" value="KJR83449.1"/>
    <property type="molecule type" value="Genomic_DNA"/>
</dbReference>
<evidence type="ECO:0000313" key="3">
    <source>
        <dbReference type="Proteomes" id="UP000033710"/>
    </source>
</evidence>
<reference evidence="2 3" key="1">
    <citation type="journal article" date="2014" name="BMC Genomics">
        <title>Comparative genomics of the major fungal agents of human and animal Sporotrichosis: Sporothrix schenckii and Sporothrix brasiliensis.</title>
        <authorList>
            <person name="Teixeira M.M."/>
            <person name="de Almeida L.G."/>
            <person name="Kubitschek-Barreira P."/>
            <person name="Alves F.L."/>
            <person name="Kioshima E.S."/>
            <person name="Abadio A.K."/>
            <person name="Fernandes L."/>
            <person name="Derengowski L.S."/>
            <person name="Ferreira K.S."/>
            <person name="Souza R.C."/>
            <person name="Ruiz J.C."/>
            <person name="de Andrade N.C."/>
            <person name="Paes H.C."/>
            <person name="Nicola A.M."/>
            <person name="Albuquerque P."/>
            <person name="Gerber A.L."/>
            <person name="Martins V.P."/>
            <person name="Peconick L.D."/>
            <person name="Neto A.V."/>
            <person name="Chaucanez C.B."/>
            <person name="Silva P.A."/>
            <person name="Cunha O.L."/>
            <person name="de Oliveira F.F."/>
            <person name="dos Santos T.C."/>
            <person name="Barros A.L."/>
            <person name="Soares M.A."/>
            <person name="de Oliveira L.M."/>
            <person name="Marini M.M."/>
            <person name="Villalobos-Duno H."/>
            <person name="Cunha M.M."/>
            <person name="de Hoog S."/>
            <person name="da Silveira J.F."/>
            <person name="Henrissat B."/>
            <person name="Nino-Vega G.A."/>
            <person name="Cisalpino P.S."/>
            <person name="Mora-Montes H.M."/>
            <person name="Almeida S.R."/>
            <person name="Stajich J.E."/>
            <person name="Lopes-Bezerra L.M."/>
            <person name="Vasconcelos A.T."/>
            <person name="Felipe M.S."/>
        </authorList>
    </citation>
    <scope>NUCLEOTIDE SEQUENCE [LARGE SCALE GENOMIC DNA]</scope>
    <source>
        <strain evidence="2 3">1099-18</strain>
    </source>
</reference>
<comment type="caution">
    <text evidence="2">The sequence shown here is derived from an EMBL/GenBank/DDBJ whole genome shotgun (WGS) entry which is preliminary data.</text>
</comment>
<feature type="compositionally biased region" description="Basic and acidic residues" evidence="1">
    <location>
        <begin position="1"/>
        <end position="11"/>
    </location>
</feature>
<dbReference type="KEGG" id="ssck:SPSK_04664"/>
<accession>A0A0F2M2X8</accession>
<reference evidence="2 3" key="2">
    <citation type="journal article" date="2015" name="Eukaryot. Cell">
        <title>Asexual propagation of a virulent clone complex in a human and feline outbreak of sporotrichosis.</title>
        <authorList>
            <person name="Teixeira Mde M."/>
            <person name="Rodrigues A.M."/>
            <person name="Tsui C.K."/>
            <person name="de Almeida L.G."/>
            <person name="Van Diepeningen A.D."/>
            <person name="van den Ende B.G."/>
            <person name="Fernandes G.F."/>
            <person name="Kano R."/>
            <person name="Hamelin R.C."/>
            <person name="Lopes-Bezerra L.M."/>
            <person name="Vasconcelos A.T."/>
            <person name="de Hoog S."/>
            <person name="de Camargo Z.P."/>
            <person name="Felipe M.S."/>
        </authorList>
    </citation>
    <scope>NUCLEOTIDE SEQUENCE [LARGE SCALE GENOMIC DNA]</scope>
    <source>
        <strain evidence="2 3">1099-18</strain>
    </source>
</reference>
<dbReference type="VEuPathDB" id="FungiDB:SPSK_04664"/>
<feature type="region of interest" description="Disordered" evidence="1">
    <location>
        <begin position="1"/>
        <end position="21"/>
    </location>
</feature>
<name>A0A0F2M2X8_SPOSC</name>